<dbReference type="PANTHER" id="PTHR10509">
    <property type="entry name" value="O-METHYLTRANSFERASE-RELATED"/>
    <property type="match status" value="1"/>
</dbReference>
<evidence type="ECO:0000256" key="1">
    <source>
        <dbReference type="ARBA" id="ARBA00022603"/>
    </source>
</evidence>
<dbReference type="GO" id="GO:0032259">
    <property type="term" value="P:methylation"/>
    <property type="evidence" value="ECO:0007669"/>
    <property type="project" value="UniProtKB-KW"/>
</dbReference>
<dbReference type="CDD" id="cd02440">
    <property type="entry name" value="AdoMet_MTases"/>
    <property type="match status" value="1"/>
</dbReference>
<accession>A0AA45WLU1</accession>
<organism evidence="4 5">
    <name type="scientific">Laceyella tengchongensis</name>
    <dbReference type="NCBI Taxonomy" id="574699"/>
    <lineage>
        <taxon>Bacteria</taxon>
        <taxon>Bacillati</taxon>
        <taxon>Bacillota</taxon>
        <taxon>Bacilli</taxon>
        <taxon>Bacillales</taxon>
        <taxon>Thermoactinomycetaceae</taxon>
        <taxon>Laceyella</taxon>
    </lineage>
</organism>
<keyword evidence="3" id="KW-0949">S-adenosyl-L-methionine</keyword>
<dbReference type="AlphaFoldDB" id="A0AA45WLU1"/>
<dbReference type="EMBL" id="FXTU01000002">
    <property type="protein sequence ID" value="SMP12100.1"/>
    <property type="molecule type" value="Genomic_DNA"/>
</dbReference>
<sequence>MREQEYVRSLFAQEDEVLKSIAPGLDERGMPQISVPPEVGKTLYLLASLSGAKRVLEIGALGGYSTIWLARALPADGQVVSLELKEEHAAFARENVTKAGLADRVTIMVGDATESLATLVDKQEKFDFFFLDADKPNYPHYLEQAITLASPGAVIAADNLFQNGRIFDESYQGPSPVTIRRFNRQLAEDPRLESIILTIGDGLGVCRVKK</sequence>
<keyword evidence="2" id="KW-0808">Transferase</keyword>
<dbReference type="PANTHER" id="PTHR10509:SF14">
    <property type="entry name" value="CAFFEOYL-COA O-METHYLTRANSFERASE 3-RELATED"/>
    <property type="match status" value="1"/>
</dbReference>
<evidence type="ECO:0000256" key="3">
    <source>
        <dbReference type="ARBA" id="ARBA00022691"/>
    </source>
</evidence>
<dbReference type="Proteomes" id="UP001157946">
    <property type="component" value="Unassembled WGS sequence"/>
</dbReference>
<proteinExistence type="predicted"/>
<gene>
    <name evidence="4" type="ORF">SAMN06265361_102314</name>
</gene>
<reference evidence="4" key="1">
    <citation type="submission" date="2017-05" db="EMBL/GenBank/DDBJ databases">
        <authorList>
            <person name="Varghese N."/>
            <person name="Submissions S."/>
        </authorList>
    </citation>
    <scope>NUCLEOTIDE SEQUENCE</scope>
    <source>
        <strain evidence="4">DSM 45262</strain>
    </source>
</reference>
<keyword evidence="5" id="KW-1185">Reference proteome</keyword>
<dbReference type="GO" id="GO:0008757">
    <property type="term" value="F:S-adenosylmethionine-dependent methyltransferase activity"/>
    <property type="evidence" value="ECO:0007669"/>
    <property type="project" value="TreeGrafter"/>
</dbReference>
<dbReference type="Gene3D" id="3.40.50.150">
    <property type="entry name" value="Vaccinia Virus protein VP39"/>
    <property type="match status" value="1"/>
</dbReference>
<evidence type="ECO:0000256" key="2">
    <source>
        <dbReference type="ARBA" id="ARBA00022679"/>
    </source>
</evidence>
<dbReference type="SUPFAM" id="SSF53335">
    <property type="entry name" value="S-adenosyl-L-methionine-dependent methyltransferases"/>
    <property type="match status" value="1"/>
</dbReference>
<dbReference type="PROSITE" id="PS51682">
    <property type="entry name" value="SAM_OMT_I"/>
    <property type="match status" value="1"/>
</dbReference>
<dbReference type="InterPro" id="IPR002935">
    <property type="entry name" value="SAM_O-MeTrfase"/>
</dbReference>
<evidence type="ECO:0000313" key="4">
    <source>
        <dbReference type="EMBL" id="SMP12100.1"/>
    </source>
</evidence>
<dbReference type="InterPro" id="IPR029063">
    <property type="entry name" value="SAM-dependent_MTases_sf"/>
</dbReference>
<dbReference type="GO" id="GO:0008171">
    <property type="term" value="F:O-methyltransferase activity"/>
    <property type="evidence" value="ECO:0007669"/>
    <property type="project" value="InterPro"/>
</dbReference>
<evidence type="ECO:0000313" key="5">
    <source>
        <dbReference type="Proteomes" id="UP001157946"/>
    </source>
</evidence>
<comment type="caution">
    <text evidence="4">The sequence shown here is derived from an EMBL/GenBank/DDBJ whole genome shotgun (WGS) entry which is preliminary data.</text>
</comment>
<keyword evidence="1" id="KW-0489">Methyltransferase</keyword>
<dbReference type="InterPro" id="IPR050362">
    <property type="entry name" value="Cation-dep_OMT"/>
</dbReference>
<dbReference type="Pfam" id="PF01596">
    <property type="entry name" value="Methyltransf_3"/>
    <property type="match status" value="1"/>
</dbReference>
<name>A0AA45WLU1_9BACL</name>
<dbReference type="RefSeq" id="WP_284724051.1">
    <property type="nucleotide sequence ID" value="NZ_FXTU01000002.1"/>
</dbReference>
<protein>
    <submittedName>
        <fullName evidence="4">Predicted O-methyltransferase YrrM</fullName>
    </submittedName>
</protein>